<dbReference type="STRING" id="640948.SAMN05216238_10912"/>
<keyword evidence="3" id="KW-1185">Reference proteome</keyword>
<gene>
    <name evidence="2" type="ORF">SAMN05216238_10912</name>
</gene>
<name>A0A1I1Y6I4_9BACI</name>
<organism evidence="2 3">
    <name type="scientific">Lentibacillus persicus</name>
    <dbReference type="NCBI Taxonomy" id="640948"/>
    <lineage>
        <taxon>Bacteria</taxon>
        <taxon>Bacillati</taxon>
        <taxon>Bacillota</taxon>
        <taxon>Bacilli</taxon>
        <taxon>Bacillales</taxon>
        <taxon>Bacillaceae</taxon>
        <taxon>Lentibacillus</taxon>
    </lineage>
</organism>
<keyword evidence="1" id="KW-1133">Transmembrane helix</keyword>
<dbReference type="EMBL" id="FOMR01000009">
    <property type="protein sequence ID" value="SFE15039.1"/>
    <property type="molecule type" value="Genomic_DNA"/>
</dbReference>
<evidence type="ECO:0000313" key="3">
    <source>
        <dbReference type="Proteomes" id="UP000199474"/>
    </source>
</evidence>
<evidence type="ECO:0000256" key="1">
    <source>
        <dbReference type="SAM" id="Phobius"/>
    </source>
</evidence>
<reference evidence="3" key="1">
    <citation type="submission" date="2016-10" db="EMBL/GenBank/DDBJ databases">
        <authorList>
            <person name="Varghese N."/>
            <person name="Submissions S."/>
        </authorList>
    </citation>
    <scope>NUCLEOTIDE SEQUENCE [LARGE SCALE GENOMIC DNA]</scope>
    <source>
        <strain evidence="3">DSM 22530</strain>
    </source>
</reference>
<dbReference type="Proteomes" id="UP000199474">
    <property type="component" value="Unassembled WGS sequence"/>
</dbReference>
<evidence type="ECO:0000313" key="2">
    <source>
        <dbReference type="EMBL" id="SFE15039.1"/>
    </source>
</evidence>
<dbReference type="AlphaFoldDB" id="A0A1I1Y6I4"/>
<accession>A0A1I1Y6I4</accession>
<keyword evidence="1" id="KW-0812">Transmembrane</keyword>
<feature type="transmembrane region" description="Helical" evidence="1">
    <location>
        <begin position="6"/>
        <end position="30"/>
    </location>
</feature>
<proteinExistence type="predicted"/>
<sequence>MIWLAMGYTIFFVVPLVTVKILLFGIGAYFTRFILKQKTLSPNS</sequence>
<keyword evidence="1" id="KW-0472">Membrane</keyword>
<protein>
    <submittedName>
        <fullName evidence="2">Uncharacterized protein</fullName>
    </submittedName>
</protein>